<sequence length="308" mass="31434">MDDPFNRNPDVEYGGAVRLAPQVRRVTAPNPSPMTFTGTQSYIVGEGDVAVIDPGPVSPDHLKALLGALAPGEKVGAILVTHTHIDHSPGAAALKAATGAPTYGFGRHGAGTSAMMAELAASGAAFGGGEGADRDFTPDETMADGAALDIGGARLTAIHTPGHLSNHLAFELGSGGVFTGDLVMGWATTLVSPPEGDMAGFMASMARMAARGDRVFWPGHGHPVDDPAAMIAHQVDHRRGREAQIVAALAADGAATPAALTAAIYTDIDPRLHGAAARNVFAHLLGLVAEGRAEAEGAIAPDARYHLT</sequence>
<dbReference type="Gene3D" id="3.60.15.10">
    <property type="entry name" value="Ribonuclease Z/Hydroxyacylglutathione hydrolase-like"/>
    <property type="match status" value="1"/>
</dbReference>
<dbReference type="PANTHER" id="PTHR23131">
    <property type="entry name" value="ENDORIBONUCLEASE LACTB2"/>
    <property type="match status" value="1"/>
</dbReference>
<dbReference type="SMART" id="SM00849">
    <property type="entry name" value="Lactamase_B"/>
    <property type="match status" value="1"/>
</dbReference>
<feature type="domain" description="Cyclic nucleotide-binding" evidence="1">
    <location>
        <begin position="38"/>
        <end position="107"/>
    </location>
</feature>
<evidence type="ECO:0000259" key="1">
    <source>
        <dbReference type="PROSITE" id="PS50042"/>
    </source>
</evidence>
<gene>
    <name evidence="2" type="ORF">G5B40_13790</name>
</gene>
<protein>
    <submittedName>
        <fullName evidence="2">MBL fold metallo-hydrolase</fullName>
    </submittedName>
</protein>
<dbReference type="Pfam" id="PF00753">
    <property type="entry name" value="Lactamase_B"/>
    <property type="match status" value="1"/>
</dbReference>
<dbReference type="InterPro" id="IPR041516">
    <property type="entry name" value="LACTB2_WH"/>
</dbReference>
<accession>A0A7L5C031</accession>
<keyword evidence="3" id="KW-1185">Reference proteome</keyword>
<dbReference type="SUPFAM" id="SSF56281">
    <property type="entry name" value="Metallo-hydrolase/oxidoreductase"/>
    <property type="match status" value="1"/>
</dbReference>
<dbReference type="InterPro" id="IPR000595">
    <property type="entry name" value="cNMP-bd_dom"/>
</dbReference>
<dbReference type="Gene3D" id="1.10.10.10">
    <property type="entry name" value="Winged helix-like DNA-binding domain superfamily/Winged helix DNA-binding domain"/>
    <property type="match status" value="1"/>
</dbReference>
<name>A0A7L5C031_9RHOB</name>
<dbReference type="KEGG" id="hdh:G5B40_13790"/>
<dbReference type="EMBL" id="CP049056">
    <property type="protein sequence ID" value="QIE56438.1"/>
    <property type="molecule type" value="Genomic_DNA"/>
</dbReference>
<dbReference type="GO" id="GO:0016787">
    <property type="term" value="F:hydrolase activity"/>
    <property type="evidence" value="ECO:0007669"/>
    <property type="project" value="UniProtKB-KW"/>
</dbReference>
<dbReference type="AlphaFoldDB" id="A0A7L5C031"/>
<dbReference type="Proteomes" id="UP000503336">
    <property type="component" value="Chromosome"/>
</dbReference>
<dbReference type="PROSITE" id="PS50042">
    <property type="entry name" value="CNMP_BINDING_3"/>
    <property type="match status" value="1"/>
</dbReference>
<organism evidence="2 3">
    <name type="scientific">Pikeienuella piscinae</name>
    <dbReference type="NCBI Taxonomy" id="2748098"/>
    <lineage>
        <taxon>Bacteria</taxon>
        <taxon>Pseudomonadati</taxon>
        <taxon>Pseudomonadota</taxon>
        <taxon>Alphaproteobacteria</taxon>
        <taxon>Rhodobacterales</taxon>
        <taxon>Paracoccaceae</taxon>
        <taxon>Pikeienuella</taxon>
    </lineage>
</organism>
<dbReference type="InterPro" id="IPR036866">
    <property type="entry name" value="RibonucZ/Hydroxyglut_hydro"/>
</dbReference>
<dbReference type="RefSeq" id="WP_165099696.1">
    <property type="nucleotide sequence ID" value="NZ_CP049056.1"/>
</dbReference>
<keyword evidence="2" id="KW-0378">Hydrolase</keyword>
<reference evidence="2 3" key="1">
    <citation type="submission" date="2020-02" db="EMBL/GenBank/DDBJ databases">
        <title>complete genome sequence of Rhodobacteraceae bacterium.</title>
        <authorList>
            <person name="Park J."/>
            <person name="Kim Y.-S."/>
            <person name="Kim K.-H."/>
        </authorList>
    </citation>
    <scope>NUCLEOTIDE SEQUENCE [LARGE SCALE GENOMIC DNA]</scope>
    <source>
        <strain evidence="2 3">RR4-56</strain>
    </source>
</reference>
<dbReference type="InterPro" id="IPR001279">
    <property type="entry name" value="Metallo-B-lactamas"/>
</dbReference>
<dbReference type="CDD" id="cd16278">
    <property type="entry name" value="metallo-hydrolase-like_MBL-fold"/>
    <property type="match status" value="1"/>
</dbReference>
<dbReference type="InterPro" id="IPR050662">
    <property type="entry name" value="Sec-metab_biosynth-thioest"/>
</dbReference>
<dbReference type="Pfam" id="PF17778">
    <property type="entry name" value="WHD_BLACT"/>
    <property type="match status" value="1"/>
</dbReference>
<dbReference type="InterPro" id="IPR036388">
    <property type="entry name" value="WH-like_DNA-bd_sf"/>
</dbReference>
<evidence type="ECO:0000313" key="2">
    <source>
        <dbReference type="EMBL" id="QIE56438.1"/>
    </source>
</evidence>
<dbReference type="PANTHER" id="PTHR23131:SF0">
    <property type="entry name" value="ENDORIBONUCLEASE LACTB2"/>
    <property type="match status" value="1"/>
</dbReference>
<proteinExistence type="predicted"/>
<evidence type="ECO:0000313" key="3">
    <source>
        <dbReference type="Proteomes" id="UP000503336"/>
    </source>
</evidence>